<proteinExistence type="predicted"/>
<protein>
    <submittedName>
        <fullName evidence="1">Uncharacterized protein</fullName>
    </submittedName>
</protein>
<evidence type="ECO:0000313" key="1">
    <source>
        <dbReference type="EMBL" id="TDP72953.1"/>
    </source>
</evidence>
<comment type="caution">
    <text evidence="1">The sequence shown here is derived from an EMBL/GenBank/DDBJ whole genome shotgun (WGS) entry which is preliminary data.</text>
</comment>
<sequence>MAPLFFIFLGFSALALPVVALSRLNRLMTGVPDSNDDFVLD</sequence>
<keyword evidence="2" id="KW-1185">Reference proteome</keyword>
<gene>
    <name evidence="1" type="ORF">DES47_102699</name>
</gene>
<dbReference type="RefSeq" id="WP_279537326.1">
    <property type="nucleotide sequence ID" value="NZ_SNXS01000002.1"/>
</dbReference>
<reference evidence="1 2" key="1">
    <citation type="submission" date="2019-03" db="EMBL/GenBank/DDBJ databases">
        <title>Genomic Encyclopedia of Type Strains, Phase IV (KMG-IV): sequencing the most valuable type-strain genomes for metagenomic binning, comparative biology and taxonomic classification.</title>
        <authorList>
            <person name="Goeker M."/>
        </authorList>
    </citation>
    <scope>NUCLEOTIDE SEQUENCE [LARGE SCALE GENOMIC DNA]</scope>
    <source>
        <strain evidence="1 2">DSM 16998</strain>
    </source>
</reference>
<dbReference type="AlphaFoldDB" id="A0A4R6QQF6"/>
<dbReference type="InParanoid" id="A0A4R6QQF6"/>
<dbReference type="Proteomes" id="UP000295361">
    <property type="component" value="Unassembled WGS sequence"/>
</dbReference>
<organism evidence="1 2">
    <name type="scientific">Roseateles toxinivorans</name>
    <dbReference type="NCBI Taxonomy" id="270368"/>
    <lineage>
        <taxon>Bacteria</taxon>
        <taxon>Pseudomonadati</taxon>
        <taxon>Pseudomonadota</taxon>
        <taxon>Betaproteobacteria</taxon>
        <taxon>Burkholderiales</taxon>
        <taxon>Sphaerotilaceae</taxon>
        <taxon>Roseateles</taxon>
    </lineage>
</organism>
<dbReference type="EMBL" id="SNXS01000002">
    <property type="protein sequence ID" value="TDP72953.1"/>
    <property type="molecule type" value="Genomic_DNA"/>
</dbReference>
<name>A0A4R6QQF6_9BURK</name>
<evidence type="ECO:0000313" key="2">
    <source>
        <dbReference type="Proteomes" id="UP000295361"/>
    </source>
</evidence>
<accession>A0A4R6QQF6</accession>